<evidence type="ECO:0000313" key="1">
    <source>
        <dbReference type="EMBL" id="SDZ01416.1"/>
    </source>
</evidence>
<sequence>MLADFLNFYNHQRPHSALDGQPPITRTRGSDPAEFTATIRHLARPTPIPC</sequence>
<reference evidence="2" key="1">
    <citation type="submission" date="2016-10" db="EMBL/GenBank/DDBJ databases">
        <authorList>
            <person name="Varghese N."/>
            <person name="Submissions S."/>
        </authorList>
    </citation>
    <scope>NUCLEOTIDE SEQUENCE [LARGE SCALE GENOMIC DNA]</scope>
    <source>
        <strain evidence="2">CGMCC 4.3530</strain>
    </source>
</reference>
<accession>A0A1H3PJZ6</accession>
<proteinExistence type="predicted"/>
<protein>
    <submittedName>
        <fullName evidence="1">Integrase core domain-containing protein</fullName>
    </submittedName>
</protein>
<dbReference type="AlphaFoldDB" id="A0A1H3PJZ6"/>
<keyword evidence="2" id="KW-1185">Reference proteome</keyword>
<gene>
    <name evidence="1" type="ORF">SAMN05216215_104274</name>
</gene>
<evidence type="ECO:0000313" key="2">
    <source>
        <dbReference type="Proteomes" id="UP000199529"/>
    </source>
</evidence>
<name>A0A1H3PJZ6_9PSEU</name>
<dbReference type="Proteomes" id="UP000199529">
    <property type="component" value="Unassembled WGS sequence"/>
</dbReference>
<organism evidence="1 2">
    <name type="scientific">Saccharopolyspora shandongensis</name>
    <dbReference type="NCBI Taxonomy" id="418495"/>
    <lineage>
        <taxon>Bacteria</taxon>
        <taxon>Bacillati</taxon>
        <taxon>Actinomycetota</taxon>
        <taxon>Actinomycetes</taxon>
        <taxon>Pseudonocardiales</taxon>
        <taxon>Pseudonocardiaceae</taxon>
        <taxon>Saccharopolyspora</taxon>
    </lineage>
</organism>
<dbReference type="EMBL" id="FNOK01000042">
    <property type="protein sequence ID" value="SDZ01416.1"/>
    <property type="molecule type" value="Genomic_DNA"/>
</dbReference>